<accession>A0A8B6G5L6</accession>
<organism evidence="1 2">
    <name type="scientific">Mytilus galloprovincialis</name>
    <name type="common">Mediterranean mussel</name>
    <dbReference type="NCBI Taxonomy" id="29158"/>
    <lineage>
        <taxon>Eukaryota</taxon>
        <taxon>Metazoa</taxon>
        <taxon>Spiralia</taxon>
        <taxon>Lophotrochozoa</taxon>
        <taxon>Mollusca</taxon>
        <taxon>Bivalvia</taxon>
        <taxon>Autobranchia</taxon>
        <taxon>Pteriomorphia</taxon>
        <taxon>Mytilida</taxon>
        <taxon>Mytiloidea</taxon>
        <taxon>Mytilidae</taxon>
        <taxon>Mytilinae</taxon>
        <taxon>Mytilus</taxon>
    </lineage>
</organism>
<keyword evidence="2" id="KW-1185">Reference proteome</keyword>
<reference evidence="1" key="1">
    <citation type="submission" date="2018-11" db="EMBL/GenBank/DDBJ databases">
        <authorList>
            <person name="Alioto T."/>
            <person name="Alioto T."/>
        </authorList>
    </citation>
    <scope>NUCLEOTIDE SEQUENCE</scope>
</reference>
<name>A0A8B6G5L6_MYTGA</name>
<proteinExistence type="predicted"/>
<comment type="caution">
    <text evidence="1">The sequence shown here is derived from an EMBL/GenBank/DDBJ whole genome shotgun (WGS) entry which is preliminary data.</text>
</comment>
<dbReference type="AlphaFoldDB" id="A0A8B6G5L6"/>
<dbReference type="EMBL" id="UYJE01007900">
    <property type="protein sequence ID" value="VDI59002.1"/>
    <property type="molecule type" value="Genomic_DNA"/>
</dbReference>
<feature type="non-terminal residue" evidence="1">
    <location>
        <position position="168"/>
    </location>
</feature>
<evidence type="ECO:0000313" key="2">
    <source>
        <dbReference type="Proteomes" id="UP000596742"/>
    </source>
</evidence>
<sequence>MTFLTGIYYRIALLYAMDTKTRLQHLYPDQGQTVYDYIGLAILCSLLVLPTTITDRCFSQWQQAWEMLKQRQSKISRLAWKPCKWDSQLVENGDKCSVCLCSLELNSLERCSRVSGYMYSEQFEIRYKFHEANISRKYPEYDPTCKNEGGELMKIDSEEKQQYAEKFL</sequence>
<protein>
    <submittedName>
        <fullName evidence="1">Uncharacterized protein</fullName>
    </submittedName>
</protein>
<evidence type="ECO:0000313" key="1">
    <source>
        <dbReference type="EMBL" id="VDI59002.1"/>
    </source>
</evidence>
<dbReference type="OrthoDB" id="10387930at2759"/>
<dbReference type="Proteomes" id="UP000596742">
    <property type="component" value="Unassembled WGS sequence"/>
</dbReference>
<gene>
    <name evidence="1" type="ORF">MGAL_10B033063</name>
</gene>